<comment type="caution">
    <text evidence="3">The sequence shown here is derived from an EMBL/GenBank/DDBJ whole genome shotgun (WGS) entry which is preliminary data.</text>
</comment>
<evidence type="ECO:0000313" key="4">
    <source>
        <dbReference type="Proteomes" id="UP000483820"/>
    </source>
</evidence>
<dbReference type="Proteomes" id="UP000483820">
    <property type="component" value="Chromosome II"/>
</dbReference>
<proteinExistence type="predicted"/>
<dbReference type="GeneID" id="78774507"/>
<protein>
    <recommendedName>
        <fullName evidence="2">SPK domain-containing protein</fullName>
    </recommendedName>
</protein>
<evidence type="ECO:0000256" key="1">
    <source>
        <dbReference type="SAM" id="MobiDB-lite"/>
    </source>
</evidence>
<reference evidence="3 4" key="1">
    <citation type="submission" date="2019-12" db="EMBL/GenBank/DDBJ databases">
        <title>Chromosome-level assembly of the Caenorhabditis remanei genome.</title>
        <authorList>
            <person name="Teterina A.A."/>
            <person name="Willis J.H."/>
            <person name="Phillips P.C."/>
        </authorList>
    </citation>
    <scope>NUCLEOTIDE SEQUENCE [LARGE SCALE GENOMIC DNA]</scope>
    <source>
        <strain evidence="3 4">PX506</strain>
        <tissue evidence="3">Whole organism</tissue>
    </source>
</reference>
<dbReference type="AlphaFoldDB" id="A0A6A5HM73"/>
<feature type="domain" description="SPK" evidence="2">
    <location>
        <begin position="37"/>
        <end position="142"/>
    </location>
</feature>
<dbReference type="EMBL" id="WUAV01000002">
    <property type="protein sequence ID" value="KAF1767776.1"/>
    <property type="molecule type" value="Genomic_DNA"/>
</dbReference>
<dbReference type="InterPro" id="IPR006570">
    <property type="entry name" value="SPK_dom"/>
</dbReference>
<accession>A0A6A5HM73</accession>
<feature type="compositionally biased region" description="Acidic residues" evidence="1">
    <location>
        <begin position="166"/>
        <end position="191"/>
    </location>
</feature>
<dbReference type="Pfam" id="PF04435">
    <property type="entry name" value="SPK"/>
    <property type="match status" value="1"/>
</dbReference>
<feature type="region of interest" description="Disordered" evidence="1">
    <location>
        <begin position="146"/>
        <end position="192"/>
    </location>
</feature>
<gene>
    <name evidence="3" type="ORF">GCK72_007735</name>
</gene>
<organism evidence="3 4">
    <name type="scientific">Caenorhabditis remanei</name>
    <name type="common">Caenorhabditis vulgaris</name>
    <dbReference type="NCBI Taxonomy" id="31234"/>
    <lineage>
        <taxon>Eukaryota</taxon>
        <taxon>Metazoa</taxon>
        <taxon>Ecdysozoa</taxon>
        <taxon>Nematoda</taxon>
        <taxon>Chromadorea</taxon>
        <taxon>Rhabditida</taxon>
        <taxon>Rhabditina</taxon>
        <taxon>Rhabditomorpha</taxon>
        <taxon>Rhabditoidea</taxon>
        <taxon>Rhabditidae</taxon>
        <taxon>Peloderinae</taxon>
        <taxon>Caenorhabditis</taxon>
    </lineage>
</organism>
<dbReference type="SMART" id="SM00583">
    <property type="entry name" value="SPK"/>
    <property type="match status" value="1"/>
</dbReference>
<evidence type="ECO:0000259" key="2">
    <source>
        <dbReference type="SMART" id="SM00583"/>
    </source>
</evidence>
<name>A0A6A5HM73_CAERE</name>
<dbReference type="KEGG" id="crq:GCK72_007735"/>
<dbReference type="CTD" id="78774507"/>
<dbReference type="RefSeq" id="XP_053590603.1">
    <property type="nucleotide sequence ID" value="XM_053726409.1"/>
</dbReference>
<sequence>MENYNKNLYGIDWSLYLKMFPGKMRSPTIDRKMEVTMLQRLLDQGIINKEPVTLDPFWRNIVEEEKWGGDWNTYKKHFSGGLWKKIESLNFISTEYRALMMYVSSRTVSETFEKELEKDGCVCQFDEHDRIISIVSKNKLVDVGGKKLGNIAPNKNRKNKKKNEKDDEEDENKEEDKKEDEEDETKEEDWDQSNSVITIERFYDKLKSLIQTHCKRHRLKHSFVLELDQKSRDKEMSNFEMVKHLETISRSVVESEDEDMDVAKAKKFDILMIINSMASGRGYEKTEERMLMALNLECEREESISLRQLEHMIIEQLEE</sequence>
<evidence type="ECO:0000313" key="3">
    <source>
        <dbReference type="EMBL" id="KAF1767776.1"/>
    </source>
</evidence>